<keyword evidence="1" id="KW-0812">Transmembrane</keyword>
<protein>
    <submittedName>
        <fullName evidence="2">Oligopeptide transporter</fullName>
    </submittedName>
</protein>
<name>A0A0L7K363_OPEBR</name>
<comment type="caution">
    <text evidence="2">The sequence shown here is derived from an EMBL/GenBank/DDBJ whole genome shotgun (WGS) entry which is preliminary data.</text>
</comment>
<keyword evidence="1" id="KW-1133">Transmembrane helix</keyword>
<evidence type="ECO:0000313" key="3">
    <source>
        <dbReference type="Proteomes" id="UP000037510"/>
    </source>
</evidence>
<dbReference type="Proteomes" id="UP000037510">
    <property type="component" value="Unassembled WGS sequence"/>
</dbReference>
<proteinExistence type="predicted"/>
<feature type="non-terminal residue" evidence="2">
    <location>
        <position position="175"/>
    </location>
</feature>
<keyword evidence="1" id="KW-0472">Membrane</keyword>
<feature type="transmembrane region" description="Helical" evidence="1">
    <location>
        <begin position="113"/>
        <end position="132"/>
    </location>
</feature>
<dbReference type="InterPro" id="IPR036259">
    <property type="entry name" value="MFS_trans_sf"/>
</dbReference>
<reference evidence="2 3" key="1">
    <citation type="journal article" date="2015" name="Genome Biol. Evol.">
        <title>The genome of winter moth (Operophtera brumata) provides a genomic perspective on sexual dimorphism and phenology.</title>
        <authorList>
            <person name="Derks M.F."/>
            <person name="Smit S."/>
            <person name="Salis L."/>
            <person name="Schijlen E."/>
            <person name="Bossers A."/>
            <person name="Mateman C."/>
            <person name="Pijl A.S."/>
            <person name="de Ridder D."/>
            <person name="Groenen M.A."/>
            <person name="Visser M.E."/>
            <person name="Megens H.J."/>
        </authorList>
    </citation>
    <scope>NUCLEOTIDE SEQUENCE [LARGE SCALE GENOMIC DNA]</scope>
    <source>
        <strain evidence="2">WM2013NL</strain>
        <tissue evidence="2">Head and thorax</tissue>
    </source>
</reference>
<keyword evidence="3" id="KW-1185">Reference proteome</keyword>
<evidence type="ECO:0000313" key="2">
    <source>
        <dbReference type="EMBL" id="KOB52128.1"/>
    </source>
</evidence>
<accession>A0A0L7K363</accession>
<dbReference type="Gene3D" id="1.20.1250.20">
    <property type="entry name" value="MFS general substrate transporter like domains"/>
    <property type="match status" value="1"/>
</dbReference>
<dbReference type="AlphaFoldDB" id="A0A0L7K363"/>
<evidence type="ECO:0000256" key="1">
    <source>
        <dbReference type="SAM" id="Phobius"/>
    </source>
</evidence>
<sequence length="175" mass="19876">MFLLEEKSAISFFMMGDDVVRYMDSVDKSKSGFPFVRFLISSNNTNITLHNERRNETENYLNVTGVSQQMEVFTSTYSLRSEDEIIMNDIELESGGVYTILIGRRGQKYVPKLFVTTQPNSITMALLVPQFFIMSMGEEAPESMKAVMTSVWLLTEAVGNVLIIIITRLFVNVSQ</sequence>
<feature type="transmembrane region" description="Helical" evidence="1">
    <location>
        <begin position="152"/>
        <end position="171"/>
    </location>
</feature>
<dbReference type="EMBL" id="JTDY01013582">
    <property type="protein sequence ID" value="KOB52128.1"/>
    <property type="molecule type" value="Genomic_DNA"/>
</dbReference>
<organism evidence="2 3">
    <name type="scientific">Operophtera brumata</name>
    <name type="common">Winter moth</name>
    <name type="synonym">Phalaena brumata</name>
    <dbReference type="NCBI Taxonomy" id="104452"/>
    <lineage>
        <taxon>Eukaryota</taxon>
        <taxon>Metazoa</taxon>
        <taxon>Ecdysozoa</taxon>
        <taxon>Arthropoda</taxon>
        <taxon>Hexapoda</taxon>
        <taxon>Insecta</taxon>
        <taxon>Pterygota</taxon>
        <taxon>Neoptera</taxon>
        <taxon>Endopterygota</taxon>
        <taxon>Lepidoptera</taxon>
        <taxon>Glossata</taxon>
        <taxon>Ditrysia</taxon>
        <taxon>Geometroidea</taxon>
        <taxon>Geometridae</taxon>
        <taxon>Larentiinae</taxon>
        <taxon>Operophtera</taxon>
    </lineage>
</organism>
<gene>
    <name evidence="2" type="ORF">OBRU01_26478</name>
</gene>